<evidence type="ECO:0000313" key="1">
    <source>
        <dbReference type="EMBL" id="KAI8555227.1"/>
    </source>
</evidence>
<name>A0ACC0NR56_RHOML</name>
<organism evidence="1 2">
    <name type="scientific">Rhododendron molle</name>
    <name type="common">Chinese azalea</name>
    <name type="synonym">Azalea mollis</name>
    <dbReference type="NCBI Taxonomy" id="49168"/>
    <lineage>
        <taxon>Eukaryota</taxon>
        <taxon>Viridiplantae</taxon>
        <taxon>Streptophyta</taxon>
        <taxon>Embryophyta</taxon>
        <taxon>Tracheophyta</taxon>
        <taxon>Spermatophyta</taxon>
        <taxon>Magnoliopsida</taxon>
        <taxon>eudicotyledons</taxon>
        <taxon>Gunneridae</taxon>
        <taxon>Pentapetalae</taxon>
        <taxon>asterids</taxon>
        <taxon>Ericales</taxon>
        <taxon>Ericaceae</taxon>
        <taxon>Ericoideae</taxon>
        <taxon>Rhodoreae</taxon>
        <taxon>Rhododendron</taxon>
    </lineage>
</organism>
<evidence type="ECO:0000313" key="2">
    <source>
        <dbReference type="Proteomes" id="UP001062846"/>
    </source>
</evidence>
<keyword evidence="2" id="KW-1185">Reference proteome</keyword>
<sequence>MGACASMPKAMRGVDGAAPPPGPPKEETTAAAIVPPSEPPKDETTTDKEVTVEGGEKKAGGGDDSAKPEDEKNKDGDRRSLGSLLESEEVKELPKTEKISPDTQTIAEEQKSAALPVSDKAAEEPAQKDVAPYVAPVARATEEDKETENK</sequence>
<protein>
    <submittedName>
        <fullName evidence="1">Uncharacterized protein</fullName>
    </submittedName>
</protein>
<comment type="caution">
    <text evidence="1">The sequence shown here is derived from an EMBL/GenBank/DDBJ whole genome shotgun (WGS) entry which is preliminary data.</text>
</comment>
<dbReference type="EMBL" id="CM046392">
    <property type="protein sequence ID" value="KAI8555227.1"/>
    <property type="molecule type" value="Genomic_DNA"/>
</dbReference>
<reference evidence="1" key="1">
    <citation type="submission" date="2022-02" db="EMBL/GenBank/DDBJ databases">
        <title>Plant Genome Project.</title>
        <authorList>
            <person name="Zhang R.-G."/>
        </authorList>
    </citation>
    <scope>NUCLEOTIDE SEQUENCE</scope>
    <source>
        <strain evidence="1">AT1</strain>
    </source>
</reference>
<dbReference type="Proteomes" id="UP001062846">
    <property type="component" value="Chromosome 5"/>
</dbReference>
<accession>A0ACC0NR56</accession>
<proteinExistence type="predicted"/>
<gene>
    <name evidence="1" type="ORF">RHMOL_Rhmol05G0158100</name>
</gene>